<evidence type="ECO:0000313" key="3">
    <source>
        <dbReference type="Proteomes" id="UP000324222"/>
    </source>
</evidence>
<organism evidence="2 3">
    <name type="scientific">Portunus trituberculatus</name>
    <name type="common">Swimming crab</name>
    <name type="synonym">Neptunus trituberculatus</name>
    <dbReference type="NCBI Taxonomy" id="210409"/>
    <lineage>
        <taxon>Eukaryota</taxon>
        <taxon>Metazoa</taxon>
        <taxon>Ecdysozoa</taxon>
        <taxon>Arthropoda</taxon>
        <taxon>Crustacea</taxon>
        <taxon>Multicrustacea</taxon>
        <taxon>Malacostraca</taxon>
        <taxon>Eumalacostraca</taxon>
        <taxon>Eucarida</taxon>
        <taxon>Decapoda</taxon>
        <taxon>Pleocyemata</taxon>
        <taxon>Brachyura</taxon>
        <taxon>Eubrachyura</taxon>
        <taxon>Portunoidea</taxon>
        <taxon>Portunidae</taxon>
        <taxon>Portuninae</taxon>
        <taxon>Portunus</taxon>
    </lineage>
</organism>
<name>A0A5B7INY3_PORTR</name>
<accession>A0A5B7INY3</accession>
<evidence type="ECO:0000256" key="1">
    <source>
        <dbReference type="SAM" id="MobiDB-lite"/>
    </source>
</evidence>
<comment type="caution">
    <text evidence="2">The sequence shown here is derived from an EMBL/GenBank/DDBJ whole genome shotgun (WGS) entry which is preliminary data.</text>
</comment>
<dbReference type="AlphaFoldDB" id="A0A5B7INY3"/>
<feature type="compositionally biased region" description="Gly residues" evidence="1">
    <location>
        <begin position="108"/>
        <end position="118"/>
    </location>
</feature>
<reference evidence="2 3" key="1">
    <citation type="submission" date="2019-05" db="EMBL/GenBank/DDBJ databases">
        <title>Another draft genome of Portunus trituberculatus and its Hox gene families provides insights of decapod evolution.</title>
        <authorList>
            <person name="Jeong J.-H."/>
            <person name="Song I."/>
            <person name="Kim S."/>
            <person name="Choi T."/>
            <person name="Kim D."/>
            <person name="Ryu S."/>
            <person name="Kim W."/>
        </authorList>
    </citation>
    <scope>NUCLEOTIDE SEQUENCE [LARGE SCALE GENOMIC DNA]</scope>
    <source>
        <tissue evidence="2">Muscle</tissue>
    </source>
</reference>
<gene>
    <name evidence="2" type="ORF">E2C01_081103</name>
</gene>
<sequence length="178" mass="19428">MQHQPPVIHACTLSRFKTHPVTRFTTHIPAAFSSLSSCWPPPAENNPIEPLENQIFLEEAAWSWAYRREGRGRKGPGCQLRLFVAEVRGSSGQHKVPEFRENWNGKHGLTGGGGGGGGEWRRVAAVRRVESRISLVKANYFLTLVTVFPSAPSTTTTTTTTVTTTTTTTGTSRPAPVS</sequence>
<protein>
    <submittedName>
        <fullName evidence="2">Uncharacterized protein</fullName>
    </submittedName>
</protein>
<dbReference type="Proteomes" id="UP000324222">
    <property type="component" value="Unassembled WGS sequence"/>
</dbReference>
<evidence type="ECO:0000313" key="2">
    <source>
        <dbReference type="EMBL" id="MPC86280.1"/>
    </source>
</evidence>
<feature type="compositionally biased region" description="Low complexity" evidence="1">
    <location>
        <begin position="154"/>
        <end position="171"/>
    </location>
</feature>
<keyword evidence="3" id="KW-1185">Reference proteome</keyword>
<proteinExistence type="predicted"/>
<feature type="region of interest" description="Disordered" evidence="1">
    <location>
        <begin position="96"/>
        <end position="119"/>
    </location>
</feature>
<feature type="region of interest" description="Disordered" evidence="1">
    <location>
        <begin position="152"/>
        <end position="178"/>
    </location>
</feature>
<dbReference type="EMBL" id="VSRR010071011">
    <property type="protein sequence ID" value="MPC86280.1"/>
    <property type="molecule type" value="Genomic_DNA"/>
</dbReference>